<organism evidence="1">
    <name type="scientific">Nothobranchius kadleci</name>
    <name type="common">African annual killifish</name>
    <dbReference type="NCBI Taxonomy" id="1051664"/>
    <lineage>
        <taxon>Eukaryota</taxon>
        <taxon>Metazoa</taxon>
        <taxon>Chordata</taxon>
        <taxon>Craniata</taxon>
        <taxon>Vertebrata</taxon>
        <taxon>Euteleostomi</taxon>
        <taxon>Actinopterygii</taxon>
        <taxon>Neopterygii</taxon>
        <taxon>Teleostei</taxon>
        <taxon>Neoteleostei</taxon>
        <taxon>Acanthomorphata</taxon>
        <taxon>Ovalentaria</taxon>
        <taxon>Atherinomorphae</taxon>
        <taxon>Cyprinodontiformes</taxon>
        <taxon>Nothobranchiidae</taxon>
        <taxon>Nothobranchius</taxon>
    </lineage>
</organism>
<dbReference type="AlphaFoldDB" id="A0A1A8C155"/>
<reference evidence="1" key="2">
    <citation type="submission" date="2016-06" db="EMBL/GenBank/DDBJ databases">
        <title>The genome of a short-lived fish provides insights into sex chromosome evolution and the genetic control of aging.</title>
        <authorList>
            <person name="Reichwald K."/>
            <person name="Felder M."/>
            <person name="Petzold A."/>
            <person name="Koch P."/>
            <person name="Groth M."/>
            <person name="Platzer M."/>
        </authorList>
    </citation>
    <scope>NUCLEOTIDE SEQUENCE</scope>
    <source>
        <tissue evidence="1">Brain</tissue>
    </source>
</reference>
<protein>
    <submittedName>
        <fullName evidence="1">Uncharacterized protein</fullName>
    </submittedName>
</protein>
<dbReference type="InterPro" id="IPR004244">
    <property type="entry name" value="Transposase_22"/>
</dbReference>
<dbReference type="PANTHER" id="PTHR11505">
    <property type="entry name" value="L1 TRANSPOSABLE ELEMENT-RELATED"/>
    <property type="match status" value="1"/>
</dbReference>
<accession>A0A1A8C155</accession>
<name>A0A1A8C155_NOTKA</name>
<sequence>MEQQKVLQQKFTDLESRSRRNNIRIFGVPEGVKGDSLQLFLKEFLQRKLQLLQDMELNIQRAHRSRPQTTTR</sequence>
<evidence type="ECO:0000313" key="1">
    <source>
        <dbReference type="EMBL" id="SBP73597.1"/>
    </source>
</evidence>
<gene>
    <name evidence="1" type="primary">Nfu_g_1_017030</name>
</gene>
<dbReference type="Gene3D" id="3.30.70.1820">
    <property type="entry name" value="L1 transposable element, RRM domain"/>
    <property type="match status" value="1"/>
</dbReference>
<proteinExistence type="predicted"/>
<dbReference type="EMBL" id="HADZ01009656">
    <property type="protein sequence ID" value="SBP73597.1"/>
    <property type="molecule type" value="Transcribed_RNA"/>
</dbReference>
<reference evidence="1" key="1">
    <citation type="submission" date="2016-05" db="EMBL/GenBank/DDBJ databases">
        <authorList>
            <person name="Lavstsen T."/>
            <person name="Jespersen J.S."/>
        </authorList>
    </citation>
    <scope>NUCLEOTIDE SEQUENCE</scope>
    <source>
        <tissue evidence="1">Brain</tissue>
    </source>
</reference>